<keyword evidence="7 8" id="KW-0862">Zinc</keyword>
<dbReference type="HAMAP" id="MF_01818">
    <property type="entry name" value="RNase_Z_BN"/>
    <property type="match status" value="1"/>
</dbReference>
<feature type="binding site" evidence="8">
    <location>
        <position position="64"/>
    </location>
    <ligand>
        <name>Zn(2+)</name>
        <dbReference type="ChEBI" id="CHEBI:29105"/>
        <label>1</label>
        <note>catalytic</note>
    </ligand>
</feature>
<reference evidence="9 10" key="1">
    <citation type="submission" date="2023-05" db="EMBL/GenBank/DDBJ databases">
        <title>Marinobacter albus sp. nov., a marine bacterium isolated from sand in a coastal intertidal zone of huludao.</title>
        <authorList>
            <person name="Deng T."/>
        </authorList>
    </citation>
    <scope>NUCLEOTIDE SEQUENCE [LARGE SCALE GENOMIC DNA]</scope>
    <source>
        <strain evidence="9 10">M216</strain>
    </source>
</reference>
<dbReference type="PANTHER" id="PTHR46018">
    <property type="entry name" value="ZINC PHOSPHODIESTERASE ELAC PROTEIN 1"/>
    <property type="match status" value="1"/>
</dbReference>
<comment type="function">
    <text evidence="8">Zinc phosphodiesterase, which displays some tRNA 3'-processing endonuclease activity. Probably involved in tRNA maturation, by removing a 3'-trailer from precursor tRNA.</text>
</comment>
<comment type="cofactor">
    <cofactor evidence="8">
        <name>Zn(2+)</name>
        <dbReference type="ChEBI" id="CHEBI:29105"/>
    </cofactor>
    <text evidence="8">Binds 2 Zn(2+) ions.</text>
</comment>
<dbReference type="SUPFAM" id="SSF56281">
    <property type="entry name" value="Metallo-hydrolase/oxidoreductase"/>
    <property type="match status" value="1"/>
</dbReference>
<evidence type="ECO:0000256" key="5">
    <source>
        <dbReference type="ARBA" id="ARBA00022759"/>
    </source>
</evidence>
<dbReference type="Pfam" id="PF23023">
    <property type="entry name" value="Anti-Pycsar_Apyc1"/>
    <property type="match status" value="1"/>
</dbReference>
<dbReference type="InterPro" id="IPR013471">
    <property type="entry name" value="RNase_Z/BN"/>
</dbReference>
<dbReference type="EC" id="3.1.26.11" evidence="8"/>
<evidence type="ECO:0000256" key="1">
    <source>
        <dbReference type="ARBA" id="ARBA00011738"/>
    </source>
</evidence>
<evidence type="ECO:0000256" key="7">
    <source>
        <dbReference type="ARBA" id="ARBA00022833"/>
    </source>
</evidence>
<keyword evidence="4 8" id="KW-0479">Metal-binding</keyword>
<comment type="catalytic activity">
    <reaction evidence="8">
        <text>Endonucleolytic cleavage of RNA, removing extra 3' nucleotides from tRNA precursor, generating 3' termini of tRNAs. A 3'-hydroxy group is left at the tRNA terminus and a 5'-phosphoryl group is left at the trailer molecule.</text>
        <dbReference type="EC" id="3.1.26.11"/>
    </reaction>
</comment>
<proteinExistence type="inferred from homology"/>
<evidence type="ECO:0000256" key="8">
    <source>
        <dbReference type="HAMAP-Rule" id="MF_01818"/>
    </source>
</evidence>
<evidence type="ECO:0000313" key="10">
    <source>
        <dbReference type="Proteomes" id="UP001223547"/>
    </source>
</evidence>
<dbReference type="CDD" id="cd07717">
    <property type="entry name" value="RNaseZ_ZiPD-like_MBL-fold"/>
    <property type="match status" value="1"/>
</dbReference>
<feature type="active site" description="Proton acceptor" evidence="8">
    <location>
        <position position="66"/>
    </location>
</feature>
<feature type="binding site" evidence="8">
    <location>
        <position position="270"/>
    </location>
    <ligand>
        <name>Zn(2+)</name>
        <dbReference type="ChEBI" id="CHEBI:29105"/>
        <label>2</label>
        <note>catalytic</note>
    </ligand>
</feature>
<keyword evidence="2 8" id="KW-0819">tRNA processing</keyword>
<sequence>MDFTFLGTSAGTPTRSRNVSGLALSRSGHKPWYLVDCGEGTQHQLLRVHYSVMQLRAIFITHIHGDHTFGLPGLLTSASMLGRTEPLDIITPAQVERFINAVLENSDSSLSYPLNFIDSEAPDFHWQDEHLGVTNVALSHRVPCRAYVFTERNLERQLLVDKLREDGINAGPGWGELQKGHDVTLADGRVLRSEDYTHIPRVARRLIVAGDNDDPGLLADACTGSHVLVHEATYTQEVADRVGPWPQHSSAQQVARFAQQVHLPNLVLTHFSSRYQSRPEGTPNINQLAAEAMQHYQGQLFLARDFDSYRLEKDLSLSRILAD</sequence>
<evidence type="ECO:0000256" key="4">
    <source>
        <dbReference type="ARBA" id="ARBA00022723"/>
    </source>
</evidence>
<evidence type="ECO:0000256" key="2">
    <source>
        <dbReference type="ARBA" id="ARBA00022694"/>
    </source>
</evidence>
<feature type="binding site" evidence="8">
    <location>
        <position position="140"/>
    </location>
    <ligand>
        <name>Zn(2+)</name>
        <dbReference type="ChEBI" id="CHEBI:29105"/>
        <label>1</label>
        <note>catalytic</note>
    </ligand>
</feature>
<feature type="binding site" evidence="8">
    <location>
        <position position="62"/>
    </location>
    <ligand>
        <name>Zn(2+)</name>
        <dbReference type="ChEBI" id="CHEBI:29105"/>
        <label>1</label>
        <note>catalytic</note>
    </ligand>
</feature>
<comment type="subunit">
    <text evidence="1 8">Homodimer.</text>
</comment>
<comment type="caution">
    <text evidence="9">The sequence shown here is derived from an EMBL/GenBank/DDBJ whole genome shotgun (WGS) entry which is preliminary data.</text>
</comment>
<dbReference type="InterPro" id="IPR036866">
    <property type="entry name" value="RibonucZ/Hydroxyglut_hydro"/>
</dbReference>
<accession>A0ABT7HBP2</accession>
<comment type="similarity">
    <text evidence="8">Belongs to the RNase Z family.</text>
</comment>
<feature type="binding site" evidence="8">
    <location>
        <position position="67"/>
    </location>
    <ligand>
        <name>Zn(2+)</name>
        <dbReference type="ChEBI" id="CHEBI:29105"/>
        <label>2</label>
        <note>catalytic</note>
    </ligand>
</feature>
<dbReference type="PANTHER" id="PTHR46018:SF2">
    <property type="entry name" value="ZINC PHOSPHODIESTERASE ELAC PROTEIN 1"/>
    <property type="match status" value="1"/>
</dbReference>
<keyword evidence="6 8" id="KW-0378">Hydrolase</keyword>
<dbReference type="RefSeq" id="WP_285367401.1">
    <property type="nucleotide sequence ID" value="NZ_JASSQD010000001.1"/>
</dbReference>
<feature type="binding site" evidence="8">
    <location>
        <position position="211"/>
    </location>
    <ligand>
        <name>Zn(2+)</name>
        <dbReference type="ChEBI" id="CHEBI:29105"/>
        <label>1</label>
        <note>catalytic</note>
    </ligand>
</feature>
<dbReference type="Proteomes" id="UP001223547">
    <property type="component" value="Unassembled WGS sequence"/>
</dbReference>
<evidence type="ECO:0000256" key="6">
    <source>
        <dbReference type="ARBA" id="ARBA00022801"/>
    </source>
</evidence>
<evidence type="ECO:0000256" key="3">
    <source>
        <dbReference type="ARBA" id="ARBA00022722"/>
    </source>
</evidence>
<keyword evidence="3 8" id="KW-0540">Nuclease</keyword>
<evidence type="ECO:0000313" key="9">
    <source>
        <dbReference type="EMBL" id="MDK9556915.1"/>
    </source>
</evidence>
<dbReference type="EMBL" id="JASSQD010000001">
    <property type="protein sequence ID" value="MDK9556915.1"/>
    <property type="molecule type" value="Genomic_DNA"/>
</dbReference>
<feature type="binding site" evidence="8">
    <location>
        <position position="66"/>
    </location>
    <ligand>
        <name>Zn(2+)</name>
        <dbReference type="ChEBI" id="CHEBI:29105"/>
        <label>2</label>
        <note>catalytic</note>
    </ligand>
</feature>
<keyword evidence="5 8" id="KW-0255">Endonuclease</keyword>
<organism evidence="9 10">
    <name type="scientific">Marinobacter albus</name>
    <dbReference type="NCBI Taxonomy" id="3030833"/>
    <lineage>
        <taxon>Bacteria</taxon>
        <taxon>Pseudomonadati</taxon>
        <taxon>Pseudomonadota</taxon>
        <taxon>Gammaproteobacteria</taxon>
        <taxon>Pseudomonadales</taxon>
        <taxon>Marinobacteraceae</taxon>
        <taxon>Marinobacter</taxon>
    </lineage>
</organism>
<name>A0ABT7HBP2_9GAMM</name>
<gene>
    <name evidence="8" type="primary">rnz</name>
    <name evidence="9" type="ORF">QQF73_04700</name>
</gene>
<dbReference type="Gene3D" id="3.60.15.10">
    <property type="entry name" value="Ribonuclease Z/Hydroxyacylglutathione hydrolase-like"/>
    <property type="match status" value="1"/>
</dbReference>
<feature type="binding site" evidence="8">
    <location>
        <position position="211"/>
    </location>
    <ligand>
        <name>Zn(2+)</name>
        <dbReference type="ChEBI" id="CHEBI:29105"/>
        <label>2</label>
        <note>catalytic</note>
    </ligand>
</feature>
<keyword evidence="10" id="KW-1185">Reference proteome</keyword>
<protein>
    <recommendedName>
        <fullName evidence="8">Ribonuclease Z</fullName>
        <shortName evidence="8">RNase Z</shortName>
        <ecNumber evidence="8">3.1.26.11</ecNumber>
    </recommendedName>
    <alternativeName>
        <fullName evidence="8">tRNA 3 endonuclease</fullName>
    </alternativeName>
    <alternativeName>
        <fullName evidence="8">tRNase Z</fullName>
    </alternativeName>
</protein>